<dbReference type="InterPro" id="IPR050498">
    <property type="entry name" value="Ycf3"/>
</dbReference>
<dbReference type="InterPro" id="IPR019734">
    <property type="entry name" value="TPR_rpt"/>
</dbReference>
<dbReference type="SMART" id="SM00028">
    <property type="entry name" value="TPR"/>
    <property type="match status" value="6"/>
</dbReference>
<dbReference type="InterPro" id="IPR011990">
    <property type="entry name" value="TPR-like_helical_dom_sf"/>
</dbReference>
<name>A0A9D9J1C1_9BACT</name>
<dbReference type="GO" id="GO:0046813">
    <property type="term" value="P:receptor-mediated virion attachment to host cell"/>
    <property type="evidence" value="ECO:0007669"/>
    <property type="project" value="TreeGrafter"/>
</dbReference>
<evidence type="ECO:0000313" key="7">
    <source>
        <dbReference type="Proteomes" id="UP000823772"/>
    </source>
</evidence>
<accession>A0A9D9J1C1</accession>
<dbReference type="Pfam" id="PF21545">
    <property type="entry name" value="T7SS_EccA1_N"/>
    <property type="match status" value="1"/>
</dbReference>
<gene>
    <name evidence="6" type="ORF">IAC87_04615</name>
</gene>
<comment type="caution">
    <text evidence="6">The sequence shown here is derived from an EMBL/GenBank/DDBJ whole genome shotgun (WGS) entry which is preliminary data.</text>
</comment>
<feature type="signal peptide" evidence="4">
    <location>
        <begin position="1"/>
        <end position="20"/>
    </location>
</feature>
<organism evidence="6 7">
    <name type="scientific">Candidatus Merdivivens faecigallinarum</name>
    <dbReference type="NCBI Taxonomy" id="2840871"/>
    <lineage>
        <taxon>Bacteria</taxon>
        <taxon>Pseudomonadati</taxon>
        <taxon>Bacteroidota</taxon>
        <taxon>Bacteroidia</taxon>
        <taxon>Bacteroidales</taxon>
        <taxon>Muribaculaceae</taxon>
        <taxon>Muribaculaceae incertae sedis</taxon>
        <taxon>Candidatus Merdivivens</taxon>
    </lineage>
</organism>
<feature type="chain" id="PRO_5039112117" evidence="4">
    <location>
        <begin position="21"/>
        <end position="313"/>
    </location>
</feature>
<evidence type="ECO:0000256" key="3">
    <source>
        <dbReference type="PROSITE-ProRule" id="PRU00339"/>
    </source>
</evidence>
<dbReference type="Proteomes" id="UP000823772">
    <property type="component" value="Unassembled WGS sequence"/>
</dbReference>
<evidence type="ECO:0000256" key="2">
    <source>
        <dbReference type="ARBA" id="ARBA00022803"/>
    </source>
</evidence>
<evidence type="ECO:0000256" key="1">
    <source>
        <dbReference type="ARBA" id="ARBA00022737"/>
    </source>
</evidence>
<dbReference type="EMBL" id="JADILY010000098">
    <property type="protein sequence ID" value="MBO8481810.1"/>
    <property type="molecule type" value="Genomic_DNA"/>
</dbReference>
<dbReference type="AlphaFoldDB" id="A0A9D9J1C1"/>
<dbReference type="Pfam" id="PF13414">
    <property type="entry name" value="TPR_11"/>
    <property type="match status" value="1"/>
</dbReference>
<keyword evidence="2 3" id="KW-0802">TPR repeat</keyword>
<evidence type="ECO:0000259" key="5">
    <source>
        <dbReference type="Pfam" id="PF21545"/>
    </source>
</evidence>
<feature type="repeat" description="TPR" evidence="3">
    <location>
        <begin position="229"/>
        <end position="262"/>
    </location>
</feature>
<feature type="repeat" description="TPR" evidence="3">
    <location>
        <begin position="122"/>
        <end position="155"/>
    </location>
</feature>
<dbReference type="GO" id="GO:0009279">
    <property type="term" value="C:cell outer membrane"/>
    <property type="evidence" value="ECO:0007669"/>
    <property type="project" value="TreeGrafter"/>
</dbReference>
<evidence type="ECO:0000313" key="6">
    <source>
        <dbReference type="EMBL" id="MBO8481810.1"/>
    </source>
</evidence>
<dbReference type="PANTHER" id="PTHR44858">
    <property type="entry name" value="TETRATRICOPEPTIDE REPEAT PROTEIN 6"/>
    <property type="match status" value="1"/>
</dbReference>
<keyword evidence="4" id="KW-0732">Signal</keyword>
<sequence length="313" mass="34311">MKKIIILAFAALLSAGIASAQTMEEAIDLYNTGSTMLGTGDNKGALNYFEQALTMGETIGPEATELISNCKDIIPKLHLQIAKDYVEAQNTDMAVAEIEKTIALAGQYGETETIQEANELLPQILLQNAGRLLNSKQYTEAAEAYKAVIEVQPDNATAWLRMGLAYRGANNNEAAVDALLKAGELGQTKEANKQLSTLYLLEAVKHQKAKNWAGVIENAELSASYEDNYNAQQLIGVAALQLGQYEKAISGFENYLALQPNAKNKNQMYYYIATAYNSMGNKDMACTYFKMIMDDPQLGEYATHMVKNELKCA</sequence>
<proteinExistence type="predicted"/>
<evidence type="ECO:0000256" key="4">
    <source>
        <dbReference type="SAM" id="SignalP"/>
    </source>
</evidence>
<dbReference type="PROSITE" id="PS50005">
    <property type="entry name" value="TPR"/>
    <property type="match status" value="2"/>
</dbReference>
<dbReference type="SUPFAM" id="SSF48452">
    <property type="entry name" value="TPR-like"/>
    <property type="match status" value="2"/>
</dbReference>
<feature type="domain" description="ESX-1 secretion system protein EccA1-like N-terminal" evidence="5">
    <location>
        <begin position="194"/>
        <end position="293"/>
    </location>
</feature>
<dbReference type="PANTHER" id="PTHR44858:SF1">
    <property type="entry name" value="UDP-N-ACETYLGLUCOSAMINE--PEPTIDE N-ACETYLGLUCOSAMINYLTRANSFERASE SPINDLY-RELATED"/>
    <property type="match status" value="1"/>
</dbReference>
<reference evidence="6" key="2">
    <citation type="journal article" date="2021" name="PeerJ">
        <title>Extensive microbial diversity within the chicken gut microbiome revealed by metagenomics and culture.</title>
        <authorList>
            <person name="Gilroy R."/>
            <person name="Ravi A."/>
            <person name="Getino M."/>
            <person name="Pursley I."/>
            <person name="Horton D.L."/>
            <person name="Alikhan N.F."/>
            <person name="Baker D."/>
            <person name="Gharbi K."/>
            <person name="Hall N."/>
            <person name="Watson M."/>
            <person name="Adriaenssens E.M."/>
            <person name="Foster-Nyarko E."/>
            <person name="Jarju S."/>
            <person name="Secka A."/>
            <person name="Antonio M."/>
            <person name="Oren A."/>
            <person name="Chaudhuri R.R."/>
            <person name="La Ragione R."/>
            <person name="Hildebrand F."/>
            <person name="Pallen M.J."/>
        </authorList>
    </citation>
    <scope>NUCLEOTIDE SEQUENCE</scope>
    <source>
        <strain evidence="6">B3-2255</strain>
    </source>
</reference>
<reference evidence="6" key="1">
    <citation type="submission" date="2020-10" db="EMBL/GenBank/DDBJ databases">
        <authorList>
            <person name="Gilroy R."/>
        </authorList>
    </citation>
    <scope>NUCLEOTIDE SEQUENCE</scope>
    <source>
        <strain evidence="6">B3-2255</strain>
    </source>
</reference>
<keyword evidence="1" id="KW-0677">Repeat</keyword>
<protein>
    <submittedName>
        <fullName evidence="6">Tetratricopeptide repeat protein</fullName>
    </submittedName>
</protein>
<dbReference type="Gene3D" id="1.25.40.10">
    <property type="entry name" value="Tetratricopeptide repeat domain"/>
    <property type="match status" value="3"/>
</dbReference>
<dbReference type="InterPro" id="IPR049078">
    <property type="entry name" value="T7SS_EccA1-like_N"/>
</dbReference>